<keyword evidence="2" id="KW-1185">Reference proteome</keyword>
<evidence type="ECO:0000313" key="1">
    <source>
        <dbReference type="EMBL" id="MCT7979661.1"/>
    </source>
</evidence>
<protein>
    <submittedName>
        <fullName evidence="1">Uncharacterized protein</fullName>
    </submittedName>
</protein>
<comment type="caution">
    <text evidence="1">The sequence shown here is derived from an EMBL/GenBank/DDBJ whole genome shotgun (WGS) entry which is preliminary data.</text>
</comment>
<dbReference type="EMBL" id="JAMXFA010000026">
    <property type="protein sequence ID" value="MCT7979661.1"/>
    <property type="molecule type" value="Genomic_DNA"/>
</dbReference>
<reference evidence="1 2" key="1">
    <citation type="journal article" date="2022" name="Front. Microbiol.">
        <title>High genomic differentiation and limited gene flow indicate recent cryptic speciation within the genus Laspinema (cyanobacteria).</title>
        <authorList>
            <person name="Stanojkovic A."/>
            <person name="Skoupy S."/>
            <person name="Skaloud P."/>
            <person name="Dvorak P."/>
        </authorList>
    </citation>
    <scope>NUCLEOTIDE SEQUENCE [LARGE SCALE GENOMIC DNA]</scope>
    <source>
        <strain evidence="1 2">D3b</strain>
    </source>
</reference>
<organism evidence="1 2">
    <name type="scientific">Laspinema olomoucense D3b</name>
    <dbReference type="NCBI Taxonomy" id="2953688"/>
    <lineage>
        <taxon>Bacteria</taxon>
        <taxon>Bacillati</taxon>
        <taxon>Cyanobacteriota</taxon>
        <taxon>Cyanophyceae</taxon>
        <taxon>Oscillatoriophycideae</taxon>
        <taxon>Oscillatoriales</taxon>
        <taxon>Laspinemataceae</taxon>
        <taxon>Laspinema</taxon>
        <taxon>Laspinema olomoucense</taxon>
    </lineage>
</organism>
<sequence>MRGEGNICSEGKNPNVSGCAIALDTQIRCGFECDRHHPHLGITPNSPVDFTEGPLL</sequence>
<gene>
    <name evidence="1" type="ORF">NG792_18245</name>
</gene>
<accession>A0ABT2NAD7</accession>
<evidence type="ECO:0000313" key="2">
    <source>
        <dbReference type="Proteomes" id="UP001525961"/>
    </source>
</evidence>
<dbReference type="RefSeq" id="WP_261236352.1">
    <property type="nucleotide sequence ID" value="NZ_JAMXFA010000026.1"/>
</dbReference>
<name>A0ABT2NAD7_9CYAN</name>
<proteinExistence type="predicted"/>
<dbReference type="Proteomes" id="UP001525961">
    <property type="component" value="Unassembled WGS sequence"/>
</dbReference>